<keyword evidence="2" id="KW-1185">Reference proteome</keyword>
<proteinExistence type="predicted"/>
<reference evidence="1 2" key="1">
    <citation type="submission" date="2019-05" db="EMBL/GenBank/DDBJ databases">
        <title>Another draft genome of Portunus trituberculatus and its Hox gene families provides insights of decapod evolution.</title>
        <authorList>
            <person name="Jeong J.-H."/>
            <person name="Song I."/>
            <person name="Kim S."/>
            <person name="Choi T."/>
            <person name="Kim D."/>
            <person name="Ryu S."/>
            <person name="Kim W."/>
        </authorList>
    </citation>
    <scope>NUCLEOTIDE SEQUENCE [LARGE SCALE GENOMIC DNA]</scope>
    <source>
        <tissue evidence="1">Muscle</tissue>
    </source>
</reference>
<accession>A0A5B7G8V8</accession>
<gene>
    <name evidence="1" type="ORF">E2C01_049234</name>
</gene>
<name>A0A5B7G8V8_PORTR</name>
<dbReference type="Proteomes" id="UP000324222">
    <property type="component" value="Unassembled WGS sequence"/>
</dbReference>
<protein>
    <submittedName>
        <fullName evidence="1">Uncharacterized protein</fullName>
    </submittedName>
</protein>
<evidence type="ECO:0000313" key="1">
    <source>
        <dbReference type="EMBL" id="MPC55302.1"/>
    </source>
</evidence>
<comment type="caution">
    <text evidence="1">The sequence shown here is derived from an EMBL/GenBank/DDBJ whole genome shotgun (WGS) entry which is preliminary data.</text>
</comment>
<evidence type="ECO:0000313" key="2">
    <source>
        <dbReference type="Proteomes" id="UP000324222"/>
    </source>
</evidence>
<dbReference type="AlphaFoldDB" id="A0A5B7G8V8"/>
<sequence length="61" mass="7233">MAKINRKQARWRCDALSEEELTVESTTCGESNAKVLKLQREVKEEPEKMPQYYRDLWSSKN</sequence>
<organism evidence="1 2">
    <name type="scientific">Portunus trituberculatus</name>
    <name type="common">Swimming crab</name>
    <name type="synonym">Neptunus trituberculatus</name>
    <dbReference type="NCBI Taxonomy" id="210409"/>
    <lineage>
        <taxon>Eukaryota</taxon>
        <taxon>Metazoa</taxon>
        <taxon>Ecdysozoa</taxon>
        <taxon>Arthropoda</taxon>
        <taxon>Crustacea</taxon>
        <taxon>Multicrustacea</taxon>
        <taxon>Malacostraca</taxon>
        <taxon>Eumalacostraca</taxon>
        <taxon>Eucarida</taxon>
        <taxon>Decapoda</taxon>
        <taxon>Pleocyemata</taxon>
        <taxon>Brachyura</taxon>
        <taxon>Eubrachyura</taxon>
        <taxon>Portunoidea</taxon>
        <taxon>Portunidae</taxon>
        <taxon>Portuninae</taxon>
        <taxon>Portunus</taxon>
    </lineage>
</organism>
<dbReference type="EMBL" id="VSRR010013063">
    <property type="protein sequence ID" value="MPC55302.1"/>
    <property type="molecule type" value="Genomic_DNA"/>
</dbReference>